<evidence type="ECO:0000313" key="2">
    <source>
        <dbReference type="Proteomes" id="UP000196531"/>
    </source>
</evidence>
<dbReference type="AlphaFoldDB" id="A0A1Y5FB82"/>
<sequence length="150" mass="17645">MKFQQGIIRKRVLIDKIDSSISNMVQVQSYKRIQEVITRDNAFQLLRSLRELSLNSTELLIFFSNAMELSTFHTLIKLKQQRGSDFYTHREELIKLSHSDTYSIDFVLYLLESLKVISISESSIFRIEFSNDKELCKSRKMLKVRQGCNL</sequence>
<accession>A0A1Y5FB82</accession>
<protein>
    <submittedName>
        <fullName evidence="1">Uncharacterized protein</fullName>
    </submittedName>
</protein>
<reference evidence="2" key="1">
    <citation type="journal article" date="2017" name="Proc. Natl. Acad. Sci. U.S.A.">
        <title>Simulation of Deepwater Horizon oil plume reveals substrate specialization within a complex community of hydrocarbon-degraders.</title>
        <authorList>
            <person name="Hu P."/>
            <person name="Dubinsky E.A."/>
            <person name="Probst A.J."/>
            <person name="Wang J."/>
            <person name="Sieber C.M.K."/>
            <person name="Tom L.M."/>
            <person name="Gardinali P."/>
            <person name="Banfield J.F."/>
            <person name="Atlas R.M."/>
            <person name="Andersen G.L."/>
        </authorList>
    </citation>
    <scope>NUCLEOTIDE SEQUENCE [LARGE SCALE GENOMIC DNA]</scope>
</reference>
<comment type="caution">
    <text evidence="1">The sequence shown here is derived from an EMBL/GenBank/DDBJ whole genome shotgun (WGS) entry which is preliminary data.</text>
</comment>
<gene>
    <name evidence="1" type="ORF">A9Q84_07085</name>
</gene>
<dbReference type="EMBL" id="MAAO01000006">
    <property type="protein sequence ID" value="OUR96120.1"/>
    <property type="molecule type" value="Genomic_DNA"/>
</dbReference>
<dbReference type="Proteomes" id="UP000196531">
    <property type="component" value="Unassembled WGS sequence"/>
</dbReference>
<name>A0A1Y5FB82_9BACT</name>
<proteinExistence type="predicted"/>
<evidence type="ECO:0000313" key="1">
    <source>
        <dbReference type="EMBL" id="OUR96120.1"/>
    </source>
</evidence>
<organism evidence="1 2">
    <name type="scientific">Halobacteriovorax marinus</name>
    <dbReference type="NCBI Taxonomy" id="97084"/>
    <lineage>
        <taxon>Bacteria</taxon>
        <taxon>Pseudomonadati</taxon>
        <taxon>Bdellovibrionota</taxon>
        <taxon>Bacteriovoracia</taxon>
        <taxon>Bacteriovoracales</taxon>
        <taxon>Halobacteriovoraceae</taxon>
        <taxon>Halobacteriovorax</taxon>
    </lineage>
</organism>